<organism evidence="2 3">
    <name type="scientific">Araneus ventricosus</name>
    <name type="common">Orbweaver spider</name>
    <name type="synonym">Epeira ventricosa</name>
    <dbReference type="NCBI Taxonomy" id="182803"/>
    <lineage>
        <taxon>Eukaryota</taxon>
        <taxon>Metazoa</taxon>
        <taxon>Ecdysozoa</taxon>
        <taxon>Arthropoda</taxon>
        <taxon>Chelicerata</taxon>
        <taxon>Arachnida</taxon>
        <taxon>Araneae</taxon>
        <taxon>Araneomorphae</taxon>
        <taxon>Entelegynae</taxon>
        <taxon>Araneoidea</taxon>
        <taxon>Araneidae</taxon>
        <taxon>Araneus</taxon>
    </lineage>
</organism>
<sequence length="96" mass="10384">MVNRDSSVKSRCPTALVSNCDVHVPNAIALRRALGTKTHKQQVVLRTVLLHAVCSTQFGGIWAFLQQHRAATPAVALLVSSGVWHIATGSDCLPLW</sequence>
<accession>A0A4Y2S956</accession>
<evidence type="ECO:0000313" key="2">
    <source>
        <dbReference type="EMBL" id="GBN84788.1"/>
    </source>
</evidence>
<evidence type="ECO:0000313" key="3">
    <source>
        <dbReference type="Proteomes" id="UP000499080"/>
    </source>
</evidence>
<dbReference type="EMBL" id="BGPR01020478">
    <property type="protein sequence ID" value="GBN84765.1"/>
    <property type="molecule type" value="Genomic_DNA"/>
</dbReference>
<dbReference type="Proteomes" id="UP000499080">
    <property type="component" value="Unassembled WGS sequence"/>
</dbReference>
<evidence type="ECO:0000313" key="1">
    <source>
        <dbReference type="EMBL" id="GBN84765.1"/>
    </source>
</evidence>
<proteinExistence type="predicted"/>
<dbReference type="AlphaFoldDB" id="A0A4Y2S956"/>
<protein>
    <submittedName>
        <fullName evidence="2">Uncharacterized protein</fullName>
    </submittedName>
</protein>
<gene>
    <name evidence="2" type="ORF">AVEN_143892_1</name>
    <name evidence="1" type="ORF">AVEN_150446_1</name>
</gene>
<name>A0A4Y2S956_ARAVE</name>
<reference evidence="2 3" key="1">
    <citation type="journal article" date="2019" name="Sci. Rep.">
        <title>Orb-weaving spider Araneus ventricosus genome elucidates the spidroin gene catalogue.</title>
        <authorList>
            <person name="Kono N."/>
            <person name="Nakamura H."/>
            <person name="Ohtoshi R."/>
            <person name="Moran D.A.P."/>
            <person name="Shinohara A."/>
            <person name="Yoshida Y."/>
            <person name="Fujiwara M."/>
            <person name="Mori M."/>
            <person name="Tomita M."/>
            <person name="Arakawa K."/>
        </authorList>
    </citation>
    <scope>NUCLEOTIDE SEQUENCE [LARGE SCALE GENOMIC DNA]</scope>
</reference>
<dbReference type="EMBL" id="BGPR01020490">
    <property type="protein sequence ID" value="GBN84788.1"/>
    <property type="molecule type" value="Genomic_DNA"/>
</dbReference>
<keyword evidence="3" id="KW-1185">Reference proteome</keyword>
<comment type="caution">
    <text evidence="2">The sequence shown here is derived from an EMBL/GenBank/DDBJ whole genome shotgun (WGS) entry which is preliminary data.</text>
</comment>